<accession>A0ABW3LTL2</accession>
<dbReference type="Proteomes" id="UP001597033">
    <property type="component" value="Unassembled WGS sequence"/>
</dbReference>
<proteinExistence type="predicted"/>
<comment type="caution">
    <text evidence="2">The sequence shown here is derived from an EMBL/GenBank/DDBJ whole genome shotgun (WGS) entry which is preliminary data.</text>
</comment>
<reference evidence="3" key="1">
    <citation type="journal article" date="2019" name="Int. J. Syst. Evol. Microbiol.">
        <title>The Global Catalogue of Microorganisms (GCM) 10K type strain sequencing project: providing services to taxonomists for standard genome sequencing and annotation.</title>
        <authorList>
            <consortium name="The Broad Institute Genomics Platform"/>
            <consortium name="The Broad Institute Genome Sequencing Center for Infectious Disease"/>
            <person name="Wu L."/>
            <person name="Ma J."/>
        </authorList>
    </citation>
    <scope>NUCLEOTIDE SEQUENCE [LARGE SCALE GENOMIC DNA]</scope>
    <source>
        <strain evidence="3">CCUG 55854</strain>
    </source>
</reference>
<gene>
    <name evidence="2" type="ORF">ACFQ2N_04840</name>
</gene>
<evidence type="ECO:0008006" key="4">
    <source>
        <dbReference type="Google" id="ProtNLM"/>
    </source>
</evidence>
<evidence type="ECO:0000313" key="2">
    <source>
        <dbReference type="EMBL" id="MFD1041676.1"/>
    </source>
</evidence>
<organism evidence="2 3">
    <name type="scientific">Pseudoxanthomonas kaohsiungensis</name>
    <dbReference type="NCBI Taxonomy" id="283923"/>
    <lineage>
        <taxon>Bacteria</taxon>
        <taxon>Pseudomonadati</taxon>
        <taxon>Pseudomonadota</taxon>
        <taxon>Gammaproteobacteria</taxon>
        <taxon>Lysobacterales</taxon>
        <taxon>Lysobacteraceae</taxon>
        <taxon>Pseudoxanthomonas</taxon>
    </lineage>
</organism>
<evidence type="ECO:0000256" key="1">
    <source>
        <dbReference type="SAM" id="SignalP"/>
    </source>
</evidence>
<protein>
    <recommendedName>
        <fullName evidence="4">Secreted protein</fullName>
    </recommendedName>
</protein>
<dbReference type="EMBL" id="JBHTKN010000002">
    <property type="protein sequence ID" value="MFD1041676.1"/>
    <property type="molecule type" value="Genomic_DNA"/>
</dbReference>
<dbReference type="RefSeq" id="WP_162376439.1">
    <property type="nucleotide sequence ID" value="NZ_JBHTKN010000002.1"/>
</dbReference>
<name>A0ABW3LTL2_9GAMM</name>
<sequence>MKRRPLHAWSLLALGLALATTATVAAAQSPAPGATLMEQRMTPEEFKAAGLHKLSPEELAALQEWMQRQQGVVAAPAASAPAAPALPAGAAAAGAVALSAADVERIREEAREEGRKEVKETNRGFFDFGSDEPIKSNLVGEFRGFAKGNTYTLANGQVWEQVEPARLEGVRKTDPAVTIKPGLLNVWFLRIDGYNTAAKVRRVK</sequence>
<feature type="signal peptide" evidence="1">
    <location>
        <begin position="1"/>
        <end position="27"/>
    </location>
</feature>
<keyword evidence="3" id="KW-1185">Reference proteome</keyword>
<feature type="chain" id="PRO_5045103874" description="Secreted protein" evidence="1">
    <location>
        <begin position="28"/>
        <end position="204"/>
    </location>
</feature>
<evidence type="ECO:0000313" key="3">
    <source>
        <dbReference type="Proteomes" id="UP001597033"/>
    </source>
</evidence>
<keyword evidence="1" id="KW-0732">Signal</keyword>